<dbReference type="SUPFAM" id="SSF53448">
    <property type="entry name" value="Nucleotide-diphospho-sugar transferases"/>
    <property type="match status" value="1"/>
</dbReference>
<evidence type="ECO:0000313" key="1">
    <source>
        <dbReference type="EMBL" id="CYV01710.1"/>
    </source>
</evidence>
<dbReference type="Proteomes" id="UP000073494">
    <property type="component" value="Unassembled WGS sequence"/>
</dbReference>
<dbReference type="EMBL" id="FIHD01000026">
    <property type="protein sequence ID" value="CYV01710.1"/>
    <property type="molecule type" value="Genomic_DNA"/>
</dbReference>
<gene>
    <name evidence="1" type="ORF">ERS132416_01473</name>
</gene>
<sequence length="229" mass="26472">MNNKNSSMNNLSIIILCKHSRYLAECLQHISEQNTRAQEVLLVDISKDRAVATYLKHYPKIKHKVLPSLSKDALFQIISKEISGTYVTIIESYKLFQATYLNDVHNLAVKHQADLVLSHHFHYAETDDLFYFQTPYQDQDGPITLDVIQQKLASSQEQSYLNSLTGKLFERQVLLSLEQEFSLLQMTSEIYGHFKNIAYCTKANVMSRQFQSDLISLIVPIYNVDKYLE</sequence>
<dbReference type="Gene3D" id="3.90.550.10">
    <property type="entry name" value="Spore Coat Polysaccharide Biosynthesis Protein SpsA, Chain A"/>
    <property type="match status" value="1"/>
</dbReference>
<organism evidence="1 2">
    <name type="scientific">Streptococcus suis</name>
    <dbReference type="NCBI Taxonomy" id="1307"/>
    <lineage>
        <taxon>Bacteria</taxon>
        <taxon>Bacillati</taxon>
        <taxon>Bacillota</taxon>
        <taxon>Bacilli</taxon>
        <taxon>Lactobacillales</taxon>
        <taxon>Streptococcaceae</taxon>
        <taxon>Streptococcus</taxon>
    </lineage>
</organism>
<proteinExistence type="predicted"/>
<dbReference type="GO" id="GO:0016740">
    <property type="term" value="F:transferase activity"/>
    <property type="evidence" value="ECO:0007669"/>
    <property type="project" value="UniProtKB-KW"/>
</dbReference>
<evidence type="ECO:0000313" key="2">
    <source>
        <dbReference type="Proteomes" id="UP000073494"/>
    </source>
</evidence>
<dbReference type="InterPro" id="IPR029044">
    <property type="entry name" value="Nucleotide-diphossugar_trans"/>
</dbReference>
<protein>
    <submittedName>
        <fullName evidence="1">Glycosyl transferase, family 2/glycosyl transferase family 8</fullName>
    </submittedName>
</protein>
<dbReference type="CDD" id="cd00761">
    <property type="entry name" value="Glyco_tranf_GTA_type"/>
    <property type="match status" value="1"/>
</dbReference>
<name>A0A0Z8GN03_STRSU</name>
<accession>A0A0Z8GN03</accession>
<keyword evidence="1" id="KW-0808">Transferase</keyword>
<reference evidence="1 2" key="1">
    <citation type="submission" date="2016-02" db="EMBL/GenBank/DDBJ databases">
        <authorList>
            <consortium name="Pathogen Informatics"/>
        </authorList>
    </citation>
    <scope>NUCLEOTIDE SEQUENCE [LARGE SCALE GENOMIC DNA]</scope>
    <source>
        <strain evidence="1 2">LSS54</strain>
    </source>
</reference>
<dbReference type="AlphaFoldDB" id="A0A0Z8GN03"/>